<feature type="domain" description="ABC transporter" evidence="4">
    <location>
        <begin position="4"/>
        <end position="274"/>
    </location>
</feature>
<keyword evidence="2" id="KW-0067">ATP-binding</keyword>
<sequence length="638" mass="73305">MLELKVQGIKKYMEATLVVDHFSLEAYEGEKVGIVGANGTGKSTILKIIAGIEPMHYYPGYPQTSSYGYDEGLIHLPRGATKAYLEQSPVYPEGLKVIDVLNLAFEEVDNIEKQMRELEEQMKTLEDAALEKALNKYSDLTQVFEVRGGYEREEKLGKVCTGLNFSDSFLNKDFDLLSGGEKTTVVLGKLLIHNPDILLLDEPTNHLDMEAIEWLEGFLKTYKGIVLIVSHDRYFLDKVVTKIVEIEDMESISYKGNYSSFVSQKEENMRIQYEHFREQQKKIKGMEGQVKELRDWAMRADNNKFFKRAASIQKKLDKLDRIDKPVFERSNMRLDLKVAERSGNETIKAVGLSKSYKDKVILKNADLMVQYGERVGLIGPNGSGKTTFLKMLLGEVQPDNGVVELGANVMAAYLPQKITFKDEELTVIETFREDISIVEGKAREYLAKFMFYKKSVFKKVKHLSGGERIRLKLAMLLYQDINLLILDEPTNHLDIKSIETLEEALEDFEGTIFFISHDRYFINKIGERLIALEDYSLKSYLGNYDFYKSEKEKVTKQVEKEPVVKVEKVKKQRSDTEEKEAAKALSKIEKLEMEIEEMDKAMSADNMDYEELDKLYKRKLVLTNELESVMNLWLSLSN</sequence>
<dbReference type="InterPro" id="IPR027417">
    <property type="entry name" value="P-loop_NTPase"/>
</dbReference>
<reference evidence="5 6" key="1">
    <citation type="submission" date="2024-08" db="EMBL/GenBank/DDBJ databases">
        <title>Two novel Cytobacillus novel species.</title>
        <authorList>
            <person name="Liu G."/>
        </authorList>
    </citation>
    <scope>NUCLEOTIDE SEQUENCE [LARGE SCALE GENOMIC DNA]</scope>
    <source>
        <strain evidence="5 6">FJAT-54145</strain>
    </source>
</reference>
<dbReference type="InterPro" id="IPR003593">
    <property type="entry name" value="AAA+_ATPase"/>
</dbReference>
<dbReference type="SMART" id="SM00382">
    <property type="entry name" value="AAA"/>
    <property type="match status" value="2"/>
</dbReference>
<evidence type="ECO:0000256" key="2">
    <source>
        <dbReference type="ARBA" id="ARBA00022840"/>
    </source>
</evidence>
<dbReference type="InterPro" id="IPR051309">
    <property type="entry name" value="ABCF_ATPase"/>
</dbReference>
<evidence type="ECO:0000313" key="5">
    <source>
        <dbReference type="EMBL" id="MFE8700740.1"/>
    </source>
</evidence>
<feature type="coiled-coil region" evidence="3">
    <location>
        <begin position="574"/>
        <end position="608"/>
    </location>
</feature>
<evidence type="ECO:0000313" key="6">
    <source>
        <dbReference type="Proteomes" id="UP001601059"/>
    </source>
</evidence>
<keyword evidence="3" id="KW-0175">Coiled coil</keyword>
<dbReference type="EMBL" id="JBIACK010000003">
    <property type="protein sequence ID" value="MFE8700740.1"/>
    <property type="molecule type" value="Genomic_DNA"/>
</dbReference>
<dbReference type="NCBIfam" id="NF000355">
    <property type="entry name" value="ribo_prot_ABC_F"/>
    <property type="match status" value="1"/>
</dbReference>
<feature type="domain" description="ABC transporter" evidence="4">
    <location>
        <begin position="347"/>
        <end position="559"/>
    </location>
</feature>
<name>A0ABW6KCV9_9BACI</name>
<dbReference type="PANTHER" id="PTHR42855:SF2">
    <property type="entry name" value="DRUG RESISTANCE ABC TRANSPORTER,ATP-BINDING PROTEIN"/>
    <property type="match status" value="1"/>
</dbReference>
<proteinExistence type="predicted"/>
<dbReference type="RefSeq" id="WP_389360216.1">
    <property type="nucleotide sequence ID" value="NZ_JBIACK010000003.1"/>
</dbReference>
<dbReference type="PROSITE" id="PS50893">
    <property type="entry name" value="ABC_TRANSPORTER_2"/>
    <property type="match status" value="2"/>
</dbReference>
<dbReference type="PANTHER" id="PTHR42855">
    <property type="entry name" value="ABC TRANSPORTER ATP-BINDING SUBUNIT"/>
    <property type="match status" value="1"/>
</dbReference>
<accession>A0ABW6KCV9</accession>
<dbReference type="CDD" id="cd03221">
    <property type="entry name" value="ABCF_EF-3"/>
    <property type="match status" value="2"/>
</dbReference>
<dbReference type="Pfam" id="PF12848">
    <property type="entry name" value="ABC_tran_Xtn"/>
    <property type="match status" value="1"/>
</dbReference>
<dbReference type="Pfam" id="PF00005">
    <property type="entry name" value="ABC_tran"/>
    <property type="match status" value="2"/>
</dbReference>
<dbReference type="SUPFAM" id="SSF52540">
    <property type="entry name" value="P-loop containing nucleoside triphosphate hydrolases"/>
    <property type="match status" value="2"/>
</dbReference>
<dbReference type="Gene3D" id="3.40.50.300">
    <property type="entry name" value="P-loop containing nucleotide triphosphate hydrolases"/>
    <property type="match status" value="2"/>
</dbReference>
<gene>
    <name evidence="5" type="primary">abc-f</name>
    <name evidence="5" type="ORF">ACFYKX_08950</name>
</gene>
<evidence type="ECO:0000259" key="4">
    <source>
        <dbReference type="PROSITE" id="PS50893"/>
    </source>
</evidence>
<dbReference type="InterPro" id="IPR032781">
    <property type="entry name" value="ABC_tran_Xtn"/>
</dbReference>
<evidence type="ECO:0000256" key="1">
    <source>
        <dbReference type="ARBA" id="ARBA00022741"/>
    </source>
</evidence>
<protein>
    <submittedName>
        <fullName evidence="5">Ribosomal protection-like ABC-F family protein</fullName>
    </submittedName>
</protein>
<evidence type="ECO:0000256" key="3">
    <source>
        <dbReference type="SAM" id="Coils"/>
    </source>
</evidence>
<organism evidence="5 6">
    <name type="scientific">Cytobacillus spartinae</name>
    <dbReference type="NCBI Taxonomy" id="3299023"/>
    <lineage>
        <taxon>Bacteria</taxon>
        <taxon>Bacillati</taxon>
        <taxon>Bacillota</taxon>
        <taxon>Bacilli</taxon>
        <taxon>Bacillales</taxon>
        <taxon>Bacillaceae</taxon>
        <taxon>Cytobacillus</taxon>
    </lineage>
</organism>
<feature type="coiled-coil region" evidence="3">
    <location>
        <begin position="101"/>
        <end position="135"/>
    </location>
</feature>
<keyword evidence="6" id="KW-1185">Reference proteome</keyword>
<dbReference type="InterPro" id="IPR003439">
    <property type="entry name" value="ABC_transporter-like_ATP-bd"/>
</dbReference>
<keyword evidence="1" id="KW-0547">Nucleotide-binding</keyword>
<dbReference type="Proteomes" id="UP001601059">
    <property type="component" value="Unassembled WGS sequence"/>
</dbReference>
<comment type="caution">
    <text evidence="5">The sequence shown here is derived from an EMBL/GenBank/DDBJ whole genome shotgun (WGS) entry which is preliminary data.</text>
</comment>